<name>A0AAU7EE29_9FLAO</name>
<organism evidence="1 2">
    <name type="scientific">Mariniflexile litorale</name>
    <dbReference type="NCBI Taxonomy" id="3045158"/>
    <lineage>
        <taxon>Bacteria</taxon>
        <taxon>Pseudomonadati</taxon>
        <taxon>Bacteroidota</taxon>
        <taxon>Flavobacteriia</taxon>
        <taxon>Flavobacteriales</taxon>
        <taxon>Flavobacteriaceae</taxon>
        <taxon>Mariniflexile</taxon>
    </lineage>
</organism>
<accession>A0AAU7EE29</accession>
<dbReference type="EMBL" id="CP155618">
    <property type="protein sequence ID" value="XBL13101.1"/>
    <property type="molecule type" value="Genomic_DNA"/>
</dbReference>
<dbReference type="Proteomes" id="UP001224325">
    <property type="component" value="Chromosome"/>
</dbReference>
<dbReference type="KEGG" id="mlil:QLS71_012275"/>
<proteinExistence type="predicted"/>
<evidence type="ECO:0000313" key="2">
    <source>
        <dbReference type="Proteomes" id="UP001224325"/>
    </source>
</evidence>
<protein>
    <submittedName>
        <fullName evidence="1">Uncharacterized protein</fullName>
    </submittedName>
</protein>
<dbReference type="RefSeq" id="WP_308993866.1">
    <property type="nucleotide sequence ID" value="NZ_CP155618.1"/>
</dbReference>
<reference evidence="1" key="1">
    <citation type="submission" date="2024-04" db="EMBL/GenBank/DDBJ databases">
        <title>Mariniflexile litorale, isolated from the shallow sediments of the Sea of Japan.</title>
        <authorList>
            <person name="Romanenko L."/>
            <person name="Isaeva M."/>
        </authorList>
    </citation>
    <scope>NUCLEOTIDE SEQUENCE [LARGE SCALE GENOMIC DNA]</scope>
    <source>
        <strain evidence="1">KMM 9835</strain>
    </source>
</reference>
<keyword evidence="2" id="KW-1185">Reference proteome</keyword>
<dbReference type="AlphaFoldDB" id="A0AAU7EE29"/>
<sequence>MAKQKGMIPFVGTMGGINFYYLNGTPVARRAGGGFNGKAIQTKASMQRVRENASEFGQCSRVNKVFRRALSSFYIGHRFTYLHSRVLGLFTQLKHLDSLHARGQRRVAVGVKTLEGTQLLKQFCFTPDCDVRRMLPFQFNMDADTFVLTLKGFDITRVGFVAGATHIKLSYGVLDFNFETLAFGLHLASPMILGTEALVPPIILTPESLPKGVGMPLGVLAIRFYQKTADGLYELQTQDAVGFMLV</sequence>
<evidence type="ECO:0000313" key="1">
    <source>
        <dbReference type="EMBL" id="XBL13101.1"/>
    </source>
</evidence>
<gene>
    <name evidence="1" type="ORF">QLS71_012275</name>
</gene>